<dbReference type="PROSITE" id="PS01124">
    <property type="entry name" value="HTH_ARAC_FAMILY_2"/>
    <property type="match status" value="1"/>
</dbReference>
<gene>
    <name evidence="7" type="ORF">NX784_28220</name>
</gene>
<protein>
    <submittedName>
        <fullName evidence="7">AraC family transcriptional regulator</fullName>
    </submittedName>
</protein>
<dbReference type="SUPFAM" id="SSF46689">
    <property type="entry name" value="Homeodomain-like"/>
    <property type="match status" value="1"/>
</dbReference>
<evidence type="ECO:0000313" key="7">
    <source>
        <dbReference type="EMBL" id="MCS0585472.1"/>
    </source>
</evidence>
<keyword evidence="1" id="KW-0805">Transcription regulation</keyword>
<dbReference type="PRINTS" id="PR00032">
    <property type="entry name" value="HTHARAC"/>
</dbReference>
<dbReference type="SMART" id="SM00342">
    <property type="entry name" value="HTH_ARAC"/>
    <property type="match status" value="1"/>
</dbReference>
<dbReference type="EMBL" id="JANUGW010000038">
    <property type="protein sequence ID" value="MCS0585472.1"/>
    <property type="molecule type" value="Genomic_DNA"/>
</dbReference>
<accession>A0ABT1ZZY0</accession>
<evidence type="ECO:0000256" key="4">
    <source>
        <dbReference type="SAM" id="MobiDB-lite"/>
    </source>
</evidence>
<feature type="region of interest" description="Disordered" evidence="4">
    <location>
        <begin position="383"/>
        <end position="408"/>
    </location>
</feature>
<keyword evidence="5" id="KW-0812">Transmembrane</keyword>
<keyword evidence="8" id="KW-1185">Reference proteome</keyword>
<evidence type="ECO:0000256" key="3">
    <source>
        <dbReference type="ARBA" id="ARBA00023163"/>
    </source>
</evidence>
<reference evidence="7 8" key="1">
    <citation type="submission" date="2022-08" db="EMBL/GenBank/DDBJ databases">
        <title>Reclassification of Massilia species as members of the genera Telluria, Duganella, Pseudoduganella, Mokoshia gen. nov. and Zemynaea gen. nov. using orthogonal and non-orthogonal genome-based approaches.</title>
        <authorList>
            <person name="Bowman J.P."/>
        </authorList>
    </citation>
    <scope>NUCLEOTIDE SEQUENCE [LARGE SCALE GENOMIC DNA]</scope>
    <source>
        <strain evidence="7 8">JCM 31316</strain>
    </source>
</reference>
<dbReference type="Proteomes" id="UP001204151">
    <property type="component" value="Unassembled WGS sequence"/>
</dbReference>
<organism evidence="7 8">
    <name type="scientific">Massilia pinisoli</name>
    <dbReference type="NCBI Taxonomy" id="1772194"/>
    <lineage>
        <taxon>Bacteria</taxon>
        <taxon>Pseudomonadati</taxon>
        <taxon>Pseudomonadota</taxon>
        <taxon>Betaproteobacteria</taxon>
        <taxon>Burkholderiales</taxon>
        <taxon>Oxalobacteraceae</taxon>
        <taxon>Telluria group</taxon>
        <taxon>Massilia</taxon>
    </lineage>
</organism>
<name>A0ABT1ZZY0_9BURK</name>
<dbReference type="RefSeq" id="WP_258820009.1">
    <property type="nucleotide sequence ID" value="NZ_JANUGW010000038.1"/>
</dbReference>
<feature type="compositionally biased region" description="Polar residues" evidence="4">
    <location>
        <begin position="392"/>
        <end position="402"/>
    </location>
</feature>
<dbReference type="PANTHER" id="PTHR43280">
    <property type="entry name" value="ARAC-FAMILY TRANSCRIPTIONAL REGULATOR"/>
    <property type="match status" value="1"/>
</dbReference>
<dbReference type="PROSITE" id="PS00041">
    <property type="entry name" value="HTH_ARAC_FAMILY_1"/>
    <property type="match status" value="1"/>
</dbReference>
<feature type="transmembrane region" description="Helical" evidence="5">
    <location>
        <begin position="223"/>
        <end position="243"/>
    </location>
</feature>
<dbReference type="Pfam" id="PF12833">
    <property type="entry name" value="HTH_18"/>
    <property type="match status" value="1"/>
</dbReference>
<dbReference type="InterPro" id="IPR020449">
    <property type="entry name" value="Tscrpt_reg_AraC-type_HTH"/>
</dbReference>
<comment type="caution">
    <text evidence="7">The sequence shown here is derived from an EMBL/GenBank/DDBJ whole genome shotgun (WGS) entry which is preliminary data.</text>
</comment>
<evidence type="ECO:0000256" key="1">
    <source>
        <dbReference type="ARBA" id="ARBA00023015"/>
    </source>
</evidence>
<evidence type="ECO:0000259" key="6">
    <source>
        <dbReference type="PROSITE" id="PS01124"/>
    </source>
</evidence>
<dbReference type="Gene3D" id="1.10.10.60">
    <property type="entry name" value="Homeodomain-like"/>
    <property type="match status" value="2"/>
</dbReference>
<sequence length="408" mass="45855">MQNFYKKALFALILLLVVDALIACVCVYQSYPTATLMPSGAGGLYWRTATTTVATEGGSAPIRIIESGLRALRFDYRLTRPAPYSFASAEMVFEDGNGNVMPVDLSKYDTISFTAKCNPLNILIFALPTFDATVSKPGDYLTYPSPLTFFSCEEKGVPISLDLTRLTIPQWWYDRMHLDLSHQSYKLNQVAKFVFGISQQSPRDRDSRVEITKVTLHGRDYRYLVALAVILVSSWCAFAFWFFRAHARELAASLDAKLRKDQPLVAYRQLTLEPFKDKEKAAVLRFIATNYTNSELDLESVVAGTGTNRNKVNDFLKAELGMTFTTYLKKLRLTESARLLTENPAATVAEVAYSVGYGNVSYFNKLFKEEYGCTPKTFRSVTVRPDIKPDSPASTRTAPDTQQDLHQK</sequence>
<proteinExistence type="predicted"/>
<keyword evidence="5" id="KW-1133">Transmembrane helix</keyword>
<evidence type="ECO:0000256" key="2">
    <source>
        <dbReference type="ARBA" id="ARBA00023125"/>
    </source>
</evidence>
<dbReference type="InterPro" id="IPR018060">
    <property type="entry name" value="HTH_AraC"/>
</dbReference>
<dbReference type="PANTHER" id="PTHR43280:SF27">
    <property type="entry name" value="TRANSCRIPTIONAL REGULATOR MTLR"/>
    <property type="match status" value="1"/>
</dbReference>
<feature type="domain" description="HTH araC/xylS-type" evidence="6">
    <location>
        <begin position="281"/>
        <end position="381"/>
    </location>
</feature>
<dbReference type="InterPro" id="IPR018062">
    <property type="entry name" value="HTH_AraC-typ_CS"/>
</dbReference>
<keyword evidence="5" id="KW-0472">Membrane</keyword>
<evidence type="ECO:0000313" key="8">
    <source>
        <dbReference type="Proteomes" id="UP001204151"/>
    </source>
</evidence>
<dbReference type="InterPro" id="IPR009057">
    <property type="entry name" value="Homeodomain-like_sf"/>
</dbReference>
<keyword evidence="3" id="KW-0804">Transcription</keyword>
<evidence type="ECO:0000256" key="5">
    <source>
        <dbReference type="SAM" id="Phobius"/>
    </source>
</evidence>
<keyword evidence="2" id="KW-0238">DNA-binding</keyword>